<organism evidence="1 2">
    <name type="scientific">Verticillium longisporum</name>
    <name type="common">Verticillium dahliae var. longisporum</name>
    <dbReference type="NCBI Taxonomy" id="100787"/>
    <lineage>
        <taxon>Eukaryota</taxon>
        <taxon>Fungi</taxon>
        <taxon>Dikarya</taxon>
        <taxon>Ascomycota</taxon>
        <taxon>Pezizomycotina</taxon>
        <taxon>Sordariomycetes</taxon>
        <taxon>Hypocreomycetidae</taxon>
        <taxon>Glomerellales</taxon>
        <taxon>Plectosphaerellaceae</taxon>
        <taxon>Verticillium</taxon>
    </lineage>
</organism>
<evidence type="ECO:0000313" key="1">
    <source>
        <dbReference type="EMBL" id="CRK13591.1"/>
    </source>
</evidence>
<dbReference type="Proteomes" id="UP000044602">
    <property type="component" value="Unassembled WGS sequence"/>
</dbReference>
<keyword evidence="2" id="KW-1185">Reference proteome</keyword>
<accession>A0A0G4KV75</accession>
<name>A0A0G4KV75_VERLO</name>
<evidence type="ECO:0000313" key="2">
    <source>
        <dbReference type="Proteomes" id="UP000044602"/>
    </source>
</evidence>
<feature type="non-terminal residue" evidence="1">
    <location>
        <position position="1"/>
    </location>
</feature>
<reference evidence="1 2" key="1">
    <citation type="submission" date="2015-05" db="EMBL/GenBank/DDBJ databases">
        <authorList>
            <person name="Wang D.B."/>
            <person name="Wang M."/>
        </authorList>
    </citation>
    <scope>NUCLEOTIDE SEQUENCE [LARGE SCALE GENOMIC DNA]</scope>
    <source>
        <strain evidence="1">VL1</strain>
    </source>
</reference>
<gene>
    <name evidence="1" type="ORF">BN1708_017188</name>
</gene>
<dbReference type="EMBL" id="CVQH01004825">
    <property type="protein sequence ID" value="CRK13591.1"/>
    <property type="molecule type" value="Genomic_DNA"/>
</dbReference>
<sequence>AARGCPVRRCGRGT</sequence>
<protein>
    <submittedName>
        <fullName evidence="1">Uncharacterized protein</fullName>
    </submittedName>
</protein>
<proteinExistence type="predicted"/>